<feature type="transmembrane region" description="Helical" evidence="6">
    <location>
        <begin position="6"/>
        <end position="24"/>
    </location>
</feature>
<evidence type="ECO:0000259" key="7">
    <source>
        <dbReference type="PROSITE" id="PS50109"/>
    </source>
</evidence>
<dbReference type="Pfam" id="PF02518">
    <property type="entry name" value="HATPase_c"/>
    <property type="match status" value="1"/>
</dbReference>
<keyword evidence="6" id="KW-0812">Transmembrane</keyword>
<dbReference type="InterPro" id="IPR052162">
    <property type="entry name" value="Sensor_kinase/Photoreceptor"/>
</dbReference>
<dbReference type="SMART" id="SM00388">
    <property type="entry name" value="HisKA"/>
    <property type="match status" value="1"/>
</dbReference>
<comment type="caution">
    <text evidence="9">The sequence shown here is derived from an EMBL/GenBank/DDBJ whole genome shotgun (WGS) entry which is preliminary data.</text>
</comment>
<protein>
    <recommendedName>
        <fullName evidence="2">histidine kinase</fullName>
        <ecNumber evidence="2">2.7.13.3</ecNumber>
    </recommendedName>
</protein>
<keyword evidence="9" id="KW-0689">Ribosomal protein</keyword>
<keyword evidence="9" id="KW-0687">Ribonucleoprotein</keyword>
<dbReference type="GO" id="GO:0005840">
    <property type="term" value="C:ribosome"/>
    <property type="evidence" value="ECO:0007669"/>
    <property type="project" value="UniProtKB-KW"/>
</dbReference>
<keyword evidence="4" id="KW-0808">Transferase</keyword>
<dbReference type="CDD" id="cd00130">
    <property type="entry name" value="PAS"/>
    <property type="match status" value="1"/>
</dbReference>
<dbReference type="Proteomes" id="UP001464555">
    <property type="component" value="Unassembled WGS sequence"/>
</dbReference>
<evidence type="ECO:0000256" key="1">
    <source>
        <dbReference type="ARBA" id="ARBA00000085"/>
    </source>
</evidence>
<comment type="catalytic activity">
    <reaction evidence="1">
        <text>ATP + protein L-histidine = ADP + protein N-phospho-L-histidine.</text>
        <dbReference type="EC" id="2.7.13.3"/>
    </reaction>
</comment>
<dbReference type="PROSITE" id="PS50112">
    <property type="entry name" value="PAS"/>
    <property type="match status" value="1"/>
</dbReference>
<evidence type="ECO:0000313" key="9">
    <source>
        <dbReference type="EMBL" id="MEL1243083.1"/>
    </source>
</evidence>
<keyword evidence="6" id="KW-1133">Transmembrane helix</keyword>
<dbReference type="InterPro" id="IPR004358">
    <property type="entry name" value="Sig_transdc_His_kin-like_C"/>
</dbReference>
<dbReference type="InterPro" id="IPR036890">
    <property type="entry name" value="HATPase_C_sf"/>
</dbReference>
<dbReference type="PANTHER" id="PTHR43304:SF1">
    <property type="entry name" value="PAC DOMAIN-CONTAINING PROTEIN"/>
    <property type="match status" value="1"/>
</dbReference>
<feature type="transmembrane region" description="Helical" evidence="6">
    <location>
        <begin position="69"/>
        <end position="88"/>
    </location>
</feature>
<feature type="domain" description="PAS" evidence="8">
    <location>
        <begin position="134"/>
        <end position="192"/>
    </location>
</feature>
<dbReference type="Gene3D" id="3.30.450.20">
    <property type="entry name" value="PAS domain"/>
    <property type="match status" value="1"/>
</dbReference>
<dbReference type="Pfam" id="PF00512">
    <property type="entry name" value="HisKA"/>
    <property type="match status" value="1"/>
</dbReference>
<keyword evidence="5" id="KW-0418">Kinase</keyword>
<dbReference type="InterPro" id="IPR003594">
    <property type="entry name" value="HATPase_dom"/>
</dbReference>
<dbReference type="Pfam" id="PF13426">
    <property type="entry name" value="PAS_9"/>
    <property type="match status" value="1"/>
</dbReference>
<dbReference type="PROSITE" id="PS50109">
    <property type="entry name" value="HIS_KIN"/>
    <property type="match status" value="1"/>
</dbReference>
<gene>
    <name evidence="9" type="ORF">AAEO56_02320</name>
</gene>
<dbReference type="Gene3D" id="1.10.287.130">
    <property type="match status" value="1"/>
</dbReference>
<dbReference type="InterPro" id="IPR000014">
    <property type="entry name" value="PAS"/>
</dbReference>
<dbReference type="InterPro" id="IPR036097">
    <property type="entry name" value="HisK_dim/P_sf"/>
</dbReference>
<dbReference type="CDD" id="cd00082">
    <property type="entry name" value="HisKA"/>
    <property type="match status" value="1"/>
</dbReference>
<dbReference type="PRINTS" id="PR00344">
    <property type="entry name" value="BCTRLSENSOR"/>
</dbReference>
<evidence type="ECO:0000256" key="2">
    <source>
        <dbReference type="ARBA" id="ARBA00012438"/>
    </source>
</evidence>
<evidence type="ECO:0000256" key="5">
    <source>
        <dbReference type="ARBA" id="ARBA00022777"/>
    </source>
</evidence>
<dbReference type="SMART" id="SM00387">
    <property type="entry name" value="HATPase_c"/>
    <property type="match status" value="1"/>
</dbReference>
<dbReference type="InterPro" id="IPR005467">
    <property type="entry name" value="His_kinase_dom"/>
</dbReference>
<feature type="transmembrane region" description="Helical" evidence="6">
    <location>
        <begin position="31"/>
        <end position="49"/>
    </location>
</feature>
<evidence type="ECO:0000256" key="4">
    <source>
        <dbReference type="ARBA" id="ARBA00022679"/>
    </source>
</evidence>
<feature type="domain" description="Histidine kinase" evidence="7">
    <location>
        <begin position="279"/>
        <end position="493"/>
    </location>
</feature>
<keyword evidence="10" id="KW-1185">Reference proteome</keyword>
<sequence length="494" mass="56372">MLHVVSLISSIVIIGHLLEIPEFYRMSFVPMAIYSAIGLFLLSVSSSLVNRNIGLTGLFTGKLIGNIMARRLFIQMALVIIALGYLRLLSHRRAWMSPELGIASITVAFLVVSLLLVWSTSKKLNAIHQKSKLAEQNFRTAVAAAPYALLIADRDDKILMANNETRKLYGYKKWELLGQNIKMLIPEKLHEDYSVKKANFFASPSATKFDFDDELFSKKKDNSEFPVEIILTPVRVNADTFMLLTIIDITSRKHHEEIIKRQVIQLQQKNEELEQFNYISSHDLQEPLRTVSNYISLLQEDYPENLNEEMKLHLSTMSSSIERMSRVIRSLLDFGKLGRNKKLVLTNCSSLLESVITDLGSLIKNKHALISIEPNFPEFYAYETELRQLFQNLINNAIKFSRDDTPPHIKISCKRKKGFYKFEVADNGIGINPANSEKIFHIFHRLNSDEKYEGHGIGLANCKKIVEMHGGQIWVESEPGKGSTFKFTILKFKT</sequence>
<evidence type="ECO:0000256" key="6">
    <source>
        <dbReference type="SAM" id="Phobius"/>
    </source>
</evidence>
<dbReference type="GO" id="GO:0005524">
    <property type="term" value="F:ATP binding"/>
    <property type="evidence" value="ECO:0007669"/>
    <property type="project" value="UniProtKB-KW"/>
</dbReference>
<evidence type="ECO:0000256" key="3">
    <source>
        <dbReference type="ARBA" id="ARBA00022553"/>
    </source>
</evidence>
<accession>A0ABU9HTP6</accession>
<feature type="transmembrane region" description="Helical" evidence="6">
    <location>
        <begin position="100"/>
        <end position="118"/>
    </location>
</feature>
<dbReference type="SUPFAM" id="SSF47384">
    <property type="entry name" value="Homodimeric domain of signal transducing histidine kinase"/>
    <property type="match status" value="1"/>
</dbReference>
<dbReference type="PANTHER" id="PTHR43304">
    <property type="entry name" value="PHYTOCHROME-LIKE PROTEIN CPH1"/>
    <property type="match status" value="1"/>
</dbReference>
<evidence type="ECO:0000259" key="8">
    <source>
        <dbReference type="PROSITE" id="PS50112"/>
    </source>
</evidence>
<dbReference type="SUPFAM" id="SSF55874">
    <property type="entry name" value="ATPase domain of HSP90 chaperone/DNA topoisomerase II/histidine kinase"/>
    <property type="match status" value="1"/>
</dbReference>
<evidence type="ECO:0000313" key="10">
    <source>
        <dbReference type="Proteomes" id="UP001464555"/>
    </source>
</evidence>
<dbReference type="InterPro" id="IPR003661">
    <property type="entry name" value="HisK_dim/P_dom"/>
</dbReference>
<dbReference type="EC" id="2.7.13.3" evidence="2"/>
<reference evidence="9 10" key="1">
    <citation type="submission" date="2024-04" db="EMBL/GenBank/DDBJ databases">
        <title>Flavobacterium sp. DGU11 16S ribosomal RNA gene Genome sequencing and assembly.</title>
        <authorList>
            <person name="Park S."/>
        </authorList>
    </citation>
    <scope>NUCLEOTIDE SEQUENCE [LARGE SCALE GENOMIC DNA]</scope>
    <source>
        <strain evidence="9 10">DGU11</strain>
    </source>
</reference>
<keyword evidence="9" id="KW-0547">Nucleotide-binding</keyword>
<keyword evidence="3" id="KW-0597">Phosphoprotein</keyword>
<keyword evidence="9" id="KW-0067">ATP-binding</keyword>
<dbReference type="SUPFAM" id="SSF55785">
    <property type="entry name" value="PYP-like sensor domain (PAS domain)"/>
    <property type="match status" value="1"/>
</dbReference>
<dbReference type="InterPro" id="IPR035965">
    <property type="entry name" value="PAS-like_dom_sf"/>
</dbReference>
<dbReference type="Gene3D" id="3.30.565.10">
    <property type="entry name" value="Histidine kinase-like ATPase, C-terminal domain"/>
    <property type="match status" value="1"/>
</dbReference>
<organism evidence="9 10">
    <name type="scientific">Flavobacterium arundinis</name>
    <dbReference type="NCBI Taxonomy" id="3139143"/>
    <lineage>
        <taxon>Bacteria</taxon>
        <taxon>Pseudomonadati</taxon>
        <taxon>Bacteroidota</taxon>
        <taxon>Flavobacteriia</taxon>
        <taxon>Flavobacteriales</taxon>
        <taxon>Flavobacteriaceae</taxon>
        <taxon>Flavobacterium</taxon>
    </lineage>
</organism>
<keyword evidence="6" id="KW-0472">Membrane</keyword>
<dbReference type="NCBIfam" id="TIGR00229">
    <property type="entry name" value="sensory_box"/>
    <property type="match status" value="1"/>
</dbReference>
<name>A0ABU9HTP6_9FLAO</name>
<proteinExistence type="predicted"/>
<dbReference type="RefSeq" id="WP_341695401.1">
    <property type="nucleotide sequence ID" value="NZ_JBBYHR010000001.1"/>
</dbReference>
<dbReference type="EMBL" id="JBBYHR010000001">
    <property type="protein sequence ID" value="MEL1243083.1"/>
    <property type="molecule type" value="Genomic_DNA"/>
</dbReference>
<dbReference type="SMART" id="SM00091">
    <property type="entry name" value="PAS"/>
    <property type="match status" value="1"/>
</dbReference>